<dbReference type="InterPro" id="IPR029016">
    <property type="entry name" value="GAF-like_dom_sf"/>
</dbReference>
<dbReference type="Pfam" id="PF13188">
    <property type="entry name" value="PAS_8"/>
    <property type="match status" value="1"/>
</dbReference>
<dbReference type="SMART" id="SM00065">
    <property type="entry name" value="GAF"/>
    <property type="match status" value="1"/>
</dbReference>
<dbReference type="InterPro" id="IPR043128">
    <property type="entry name" value="Rev_trsase/Diguanyl_cyclase"/>
</dbReference>
<dbReference type="InterPro" id="IPR035919">
    <property type="entry name" value="EAL_sf"/>
</dbReference>
<dbReference type="InterPro" id="IPR001633">
    <property type="entry name" value="EAL_dom"/>
</dbReference>
<dbReference type="Pfam" id="PF00563">
    <property type="entry name" value="EAL"/>
    <property type="match status" value="1"/>
</dbReference>
<dbReference type="InterPro" id="IPR029787">
    <property type="entry name" value="Nucleotide_cyclase"/>
</dbReference>
<dbReference type="SMART" id="SM00052">
    <property type="entry name" value="EAL"/>
    <property type="match status" value="1"/>
</dbReference>
<dbReference type="PANTHER" id="PTHR44757:SF2">
    <property type="entry name" value="BIOFILM ARCHITECTURE MAINTENANCE PROTEIN MBAA"/>
    <property type="match status" value="1"/>
</dbReference>
<name>A0ABS8KKW7_9BURK</name>
<accession>A0ABS8KKW7</accession>
<dbReference type="InterPro" id="IPR035965">
    <property type="entry name" value="PAS-like_dom_sf"/>
</dbReference>
<dbReference type="InterPro" id="IPR003018">
    <property type="entry name" value="GAF"/>
</dbReference>
<dbReference type="PROSITE" id="PS50883">
    <property type="entry name" value="EAL"/>
    <property type="match status" value="1"/>
</dbReference>
<dbReference type="RefSeq" id="WP_230564171.1">
    <property type="nucleotide sequence ID" value="NZ_JAJITC010000019.1"/>
</dbReference>
<dbReference type="SUPFAM" id="SSF55073">
    <property type="entry name" value="Nucleotide cyclase"/>
    <property type="match status" value="1"/>
</dbReference>
<feature type="domain" description="GGDEF" evidence="2">
    <location>
        <begin position="367"/>
        <end position="500"/>
    </location>
</feature>
<dbReference type="CDD" id="cd01949">
    <property type="entry name" value="GGDEF"/>
    <property type="match status" value="1"/>
</dbReference>
<sequence>MNCEATSRGAAAAPKGARYGPQRAEEVLASERSVLRLITRNTPLPELLDEVCRRAEGLLGDGACCSILLLDPDGVHVRVGGAPSLPPAFSAAIEGAAIGPRVGSCGTAMFERRLVIVDDIETDPLWENFRHVALPYGLRACWSVPFENDAGVVLGAFAVYYRAIRRPTPEAEAMLRDIGNSVGLAVHQDTMAQRLAHSEERHRLVVEHLSEGIVVQSRTGVVLACNPSAQRMLHVTAEIVGRSMQTVMTRAFAEDGTLAGDTNRPVAQVFATGKPMLGVTIGLELTSGEVVWITENVVPILRPGDSEPDSVLISFSDIGPVREAQRQLKFLATRDSLTGLYNRAYLIERMRDLFAPRAADANGGELAAVAVLFVDLDGFKKVNDTAGHEAGDALLCSVAERLSACVGRGDTLARVGGDEFVIVASAYGETDELIGLARRVLEMIAVPFAVAGNEYYLGASIGISLFPEDGQDVATLMRNADSAMYHAKQRGRNNFQFFTAELNQHLQRRFTIEQSLRRALAVNELSLVYQPIVDSQSGRTIGAEALLRWYNGELGNVSPGEFIPVAEDAGLIVEIGDWVLERACEQVAQWRRTLAPHLIIAVNLSPRQFNDGLLERIERCLAQSGLDPAALELEITERLLMSDSDTVLPMLSALNAMGVRVSVDDFGTGYSSLSYLKRFPLHNLKIDRSFVAGLPDHRDSVAITQAVVAMAHSLGMNVTAEGVETAEQAAFLRAIDCDKQQGYLYSRPVGAGAYARMLYDAQMIGMANAS</sequence>
<dbReference type="InterPro" id="IPR000160">
    <property type="entry name" value="GGDEF_dom"/>
</dbReference>
<dbReference type="Gene3D" id="3.30.450.20">
    <property type="entry name" value="PAS domain"/>
    <property type="match status" value="1"/>
</dbReference>
<proteinExistence type="predicted"/>
<evidence type="ECO:0000259" key="1">
    <source>
        <dbReference type="PROSITE" id="PS50883"/>
    </source>
</evidence>
<reference evidence="3 4" key="1">
    <citation type="submission" date="2021-11" db="EMBL/GenBank/DDBJ databases">
        <authorList>
            <person name="Oh E.-T."/>
            <person name="Kim S.-B."/>
        </authorList>
    </citation>
    <scope>NUCLEOTIDE SEQUENCE [LARGE SCALE GENOMIC DNA]</scope>
    <source>
        <strain evidence="3 4">MMS20-SJTN17</strain>
    </source>
</reference>
<evidence type="ECO:0000313" key="4">
    <source>
        <dbReference type="Proteomes" id="UP001430614"/>
    </source>
</evidence>
<feature type="domain" description="EAL" evidence="1">
    <location>
        <begin position="509"/>
        <end position="762"/>
    </location>
</feature>
<dbReference type="PANTHER" id="PTHR44757">
    <property type="entry name" value="DIGUANYLATE CYCLASE DGCP"/>
    <property type="match status" value="1"/>
</dbReference>
<dbReference type="PIRSF" id="PIRSF005925">
    <property type="entry name" value="Dos"/>
    <property type="match status" value="1"/>
</dbReference>
<dbReference type="Gene3D" id="3.30.450.40">
    <property type="match status" value="1"/>
</dbReference>
<keyword evidence="4" id="KW-1185">Reference proteome</keyword>
<dbReference type="PROSITE" id="PS50887">
    <property type="entry name" value="GGDEF"/>
    <property type="match status" value="1"/>
</dbReference>
<evidence type="ECO:0000313" key="3">
    <source>
        <dbReference type="EMBL" id="MCC8405403.1"/>
    </source>
</evidence>
<dbReference type="SUPFAM" id="SSF55785">
    <property type="entry name" value="PYP-like sensor domain (PAS domain)"/>
    <property type="match status" value="1"/>
</dbReference>
<dbReference type="CDD" id="cd01948">
    <property type="entry name" value="EAL"/>
    <property type="match status" value="1"/>
</dbReference>
<dbReference type="Pfam" id="PF13185">
    <property type="entry name" value="GAF_2"/>
    <property type="match status" value="1"/>
</dbReference>
<dbReference type="Gene3D" id="3.20.20.450">
    <property type="entry name" value="EAL domain"/>
    <property type="match status" value="1"/>
</dbReference>
<dbReference type="NCBIfam" id="TIGR00229">
    <property type="entry name" value="sensory_box"/>
    <property type="match status" value="1"/>
</dbReference>
<dbReference type="SMART" id="SM00267">
    <property type="entry name" value="GGDEF"/>
    <property type="match status" value="1"/>
</dbReference>
<dbReference type="InterPro" id="IPR000014">
    <property type="entry name" value="PAS"/>
</dbReference>
<gene>
    <name evidence="3" type="ORF">LJ655_26710</name>
</gene>
<dbReference type="SUPFAM" id="SSF141868">
    <property type="entry name" value="EAL domain-like"/>
    <property type="match status" value="1"/>
</dbReference>
<dbReference type="Gene3D" id="3.30.70.270">
    <property type="match status" value="1"/>
</dbReference>
<dbReference type="InterPro" id="IPR052155">
    <property type="entry name" value="Biofilm_reg_signaling"/>
</dbReference>
<evidence type="ECO:0000259" key="2">
    <source>
        <dbReference type="PROSITE" id="PS50887"/>
    </source>
</evidence>
<dbReference type="EMBL" id="JAJITC010000019">
    <property type="protein sequence ID" value="MCC8405403.1"/>
    <property type="molecule type" value="Genomic_DNA"/>
</dbReference>
<dbReference type="Proteomes" id="UP001430614">
    <property type="component" value="Unassembled WGS sequence"/>
</dbReference>
<dbReference type="NCBIfam" id="TIGR00254">
    <property type="entry name" value="GGDEF"/>
    <property type="match status" value="1"/>
</dbReference>
<comment type="caution">
    <text evidence="3">The sequence shown here is derived from an EMBL/GenBank/DDBJ whole genome shotgun (WGS) entry which is preliminary data.</text>
</comment>
<dbReference type="CDD" id="cd00130">
    <property type="entry name" value="PAS"/>
    <property type="match status" value="1"/>
</dbReference>
<dbReference type="InterPro" id="IPR012226">
    <property type="entry name" value="Diguanyl_cyclase/Pdiesterase"/>
</dbReference>
<organism evidence="3 4">
    <name type="scientific">Paraburkholderia translucens</name>
    <dbReference type="NCBI Taxonomy" id="2886945"/>
    <lineage>
        <taxon>Bacteria</taxon>
        <taxon>Pseudomonadati</taxon>
        <taxon>Pseudomonadota</taxon>
        <taxon>Betaproteobacteria</taxon>
        <taxon>Burkholderiales</taxon>
        <taxon>Burkholderiaceae</taxon>
        <taxon>Paraburkholderia</taxon>
    </lineage>
</organism>
<dbReference type="Pfam" id="PF00990">
    <property type="entry name" value="GGDEF"/>
    <property type="match status" value="1"/>
</dbReference>
<dbReference type="SUPFAM" id="SSF55781">
    <property type="entry name" value="GAF domain-like"/>
    <property type="match status" value="1"/>
</dbReference>
<protein>
    <submittedName>
        <fullName evidence="3">EAL domain-containing protein</fullName>
    </submittedName>
</protein>